<sequence>MSAPVQASVTIAAEPAAVYSLITDLATLASLAEEAHAMSWTKGTAAAPGAVFKGQNRNGAKSWSTTCTVTAADPGSAFAFDVTSAILPIAHWRYDIVAVEGGCTVTESVWDRRAGWFKKVAGLVTGVSDRDNANAEHIRLTLQRLKQRAEA</sequence>
<dbReference type="Pfam" id="PF10604">
    <property type="entry name" value="Polyketide_cyc2"/>
    <property type="match status" value="1"/>
</dbReference>
<dbReference type="CDD" id="cd07812">
    <property type="entry name" value="SRPBCC"/>
    <property type="match status" value="1"/>
</dbReference>
<evidence type="ECO:0000313" key="2">
    <source>
        <dbReference type="Proteomes" id="UP000028864"/>
    </source>
</evidence>
<name>A0AAV2WHE1_MYCNE</name>
<dbReference type="SUPFAM" id="SSF55961">
    <property type="entry name" value="Bet v1-like"/>
    <property type="match status" value="1"/>
</dbReference>
<dbReference type="Proteomes" id="UP000028864">
    <property type="component" value="Unassembled WGS sequence"/>
</dbReference>
<organism evidence="1 2">
    <name type="scientific">Mycolicibacterium neoaurum</name>
    <name type="common">Mycobacterium neoaurum</name>
    <dbReference type="NCBI Taxonomy" id="1795"/>
    <lineage>
        <taxon>Bacteria</taxon>
        <taxon>Bacillati</taxon>
        <taxon>Actinomycetota</taxon>
        <taxon>Actinomycetes</taxon>
        <taxon>Mycobacteriales</taxon>
        <taxon>Mycobacteriaceae</taxon>
        <taxon>Mycolicibacterium</taxon>
    </lineage>
</organism>
<dbReference type="EMBL" id="LK021337">
    <property type="protein sequence ID" value="CDQ43646.1"/>
    <property type="molecule type" value="Genomic_DNA"/>
</dbReference>
<dbReference type="RefSeq" id="WP_030137628.1">
    <property type="nucleotide sequence ID" value="NZ_LK021337.1"/>
</dbReference>
<protein>
    <submittedName>
        <fullName evidence="1">Polyketide cyclase/dehydrase and lipid transport</fullName>
    </submittedName>
</protein>
<accession>A0AAV2WHE1</accession>
<dbReference type="Gene3D" id="3.30.530.20">
    <property type="match status" value="1"/>
</dbReference>
<dbReference type="InterPro" id="IPR019587">
    <property type="entry name" value="Polyketide_cyclase/dehydratase"/>
</dbReference>
<evidence type="ECO:0000313" key="1">
    <source>
        <dbReference type="EMBL" id="CDQ43646.1"/>
    </source>
</evidence>
<proteinExistence type="predicted"/>
<dbReference type="InterPro" id="IPR023393">
    <property type="entry name" value="START-like_dom_sf"/>
</dbReference>
<gene>
    <name evidence="1" type="ORF">BN1047_01517</name>
</gene>
<reference evidence="1" key="1">
    <citation type="submission" date="2014-05" db="EMBL/GenBank/DDBJ databases">
        <authorList>
            <person name="Urmite Genomes"/>
        </authorList>
    </citation>
    <scope>NUCLEOTIDE SEQUENCE</scope>
    <source>
        <strain evidence="1">DSM 44074</strain>
    </source>
</reference>
<dbReference type="AlphaFoldDB" id="A0AAV2WHE1"/>
<reference evidence="1" key="2">
    <citation type="submission" date="2015-09" db="EMBL/GenBank/DDBJ databases">
        <title>Draft genome sequence of Mycobacterium neoaurum DSM 44074.</title>
        <authorList>
            <person name="Croce O."/>
            <person name="Robert C."/>
            <person name="Raoult D."/>
            <person name="Drancourt M."/>
        </authorList>
    </citation>
    <scope>NUCLEOTIDE SEQUENCE</scope>
    <source>
        <strain evidence="1">DSM 44074</strain>
    </source>
</reference>